<dbReference type="Proteomes" id="UP000001611">
    <property type="component" value="Chromosome 2"/>
</dbReference>
<proteinExistence type="predicted"/>
<dbReference type="GeneID" id="20707039"/>
<sequence length="105" mass="11302">MFRRSAAKVTDGDISKGPAGTGGYSVSGTQPLSNTMEQQNEGYRMAGWGQEWTLDTIGSREALQGCLDRVTIRCGGWTGWSKPQANVGGYVTSNIKATGIFRRLP</sequence>
<dbReference type="KEGG" id="vda:VDAG_05576"/>
<evidence type="ECO:0000313" key="2">
    <source>
        <dbReference type="EMBL" id="EGY14412.1"/>
    </source>
</evidence>
<reference evidence="2 3" key="1">
    <citation type="submission" date="2008-03" db="EMBL/GenBank/DDBJ databases">
        <title>The Genome Sequence of Verticillium dahliae VdLs.17.</title>
        <authorList>
            <consortium name="The Broad Institute Genome Sequencing Platform"/>
            <person name="Ma L.-J.J."/>
            <person name="Klosterman S.J."/>
            <person name="Subbarao K."/>
            <person name="Dobinson K."/>
            <person name="Veronese P."/>
            <person name="Kang S."/>
            <person name="Gold S.E."/>
            <person name="Young S."/>
            <person name="Jaffe D."/>
            <person name="Gnerre S."/>
            <person name="Berlin A."/>
            <person name="Heiman D."/>
            <person name="Hepburn T."/>
            <person name="Sykes S."/>
            <person name="Alvarado L."/>
            <person name="Kodira C.D."/>
            <person name="Lander E."/>
            <person name="Galagan J."/>
            <person name="Nusbaum C."/>
            <person name="Birren B."/>
        </authorList>
    </citation>
    <scope>NUCLEOTIDE SEQUENCE [LARGE SCALE GENOMIC DNA]</scope>
    <source>
        <strain evidence="3">VdLs.17 / ATCC MYA-4575 / FGSC 10137</strain>
    </source>
</reference>
<dbReference type="AlphaFoldDB" id="G2X5S1"/>
<name>G2X5S1_VERDV</name>
<feature type="region of interest" description="Disordered" evidence="1">
    <location>
        <begin position="1"/>
        <end position="34"/>
    </location>
</feature>
<protein>
    <submittedName>
        <fullName evidence="2">Uncharacterized protein</fullName>
    </submittedName>
</protein>
<accession>G2X5S1</accession>
<dbReference type="HOGENOM" id="CLU_2238679_0_0_1"/>
<dbReference type="EMBL" id="DS572704">
    <property type="protein sequence ID" value="EGY14412.1"/>
    <property type="molecule type" value="Genomic_DNA"/>
</dbReference>
<evidence type="ECO:0000256" key="1">
    <source>
        <dbReference type="SAM" id="MobiDB-lite"/>
    </source>
</evidence>
<dbReference type="InParanoid" id="G2X5S1"/>
<organism evidence="2 3">
    <name type="scientific">Verticillium dahliae (strain VdLs.17 / ATCC MYA-4575 / FGSC 10137)</name>
    <name type="common">Verticillium wilt</name>
    <dbReference type="NCBI Taxonomy" id="498257"/>
    <lineage>
        <taxon>Eukaryota</taxon>
        <taxon>Fungi</taxon>
        <taxon>Dikarya</taxon>
        <taxon>Ascomycota</taxon>
        <taxon>Pezizomycotina</taxon>
        <taxon>Sordariomycetes</taxon>
        <taxon>Hypocreomycetidae</taxon>
        <taxon>Glomerellales</taxon>
        <taxon>Plectosphaerellaceae</taxon>
        <taxon>Verticillium</taxon>
    </lineage>
</organism>
<evidence type="ECO:0000313" key="3">
    <source>
        <dbReference type="Proteomes" id="UP000001611"/>
    </source>
</evidence>
<keyword evidence="3" id="KW-1185">Reference proteome</keyword>
<dbReference type="RefSeq" id="XP_009650766.1">
    <property type="nucleotide sequence ID" value="XM_009652471.1"/>
</dbReference>
<gene>
    <name evidence="2" type="ORF">VDAG_05576</name>
</gene>